<comment type="caution">
    <text evidence="2">The sequence shown here is derived from an EMBL/GenBank/DDBJ whole genome shotgun (WGS) entry which is preliminary data.</text>
</comment>
<accession>A0A8H5B5P2</accession>
<gene>
    <name evidence="2" type="ORF">D9619_006443</name>
</gene>
<evidence type="ECO:0000256" key="1">
    <source>
        <dbReference type="SAM" id="MobiDB-lite"/>
    </source>
</evidence>
<protein>
    <submittedName>
        <fullName evidence="2">Uncharacterized protein</fullName>
    </submittedName>
</protein>
<dbReference type="EMBL" id="JAACJJ010000042">
    <property type="protein sequence ID" value="KAF5316538.1"/>
    <property type="molecule type" value="Genomic_DNA"/>
</dbReference>
<proteinExistence type="predicted"/>
<evidence type="ECO:0000313" key="2">
    <source>
        <dbReference type="EMBL" id="KAF5316538.1"/>
    </source>
</evidence>
<evidence type="ECO:0000313" key="3">
    <source>
        <dbReference type="Proteomes" id="UP000567179"/>
    </source>
</evidence>
<feature type="region of interest" description="Disordered" evidence="1">
    <location>
        <begin position="1"/>
        <end position="26"/>
    </location>
</feature>
<sequence length="68" mass="7751">MNCDTQCGSVPAGSKNRSAVPLPNNDFEDEDKHAEAPYMPYYHVELKCWMPQAFIALPCLFRFESILL</sequence>
<reference evidence="2 3" key="1">
    <citation type="journal article" date="2020" name="ISME J.">
        <title>Uncovering the hidden diversity of litter-decomposition mechanisms in mushroom-forming fungi.</title>
        <authorList>
            <person name="Floudas D."/>
            <person name="Bentzer J."/>
            <person name="Ahren D."/>
            <person name="Johansson T."/>
            <person name="Persson P."/>
            <person name="Tunlid A."/>
        </authorList>
    </citation>
    <scope>NUCLEOTIDE SEQUENCE [LARGE SCALE GENOMIC DNA]</scope>
    <source>
        <strain evidence="2 3">CBS 101986</strain>
    </source>
</reference>
<dbReference type="AlphaFoldDB" id="A0A8H5B5P2"/>
<organism evidence="2 3">
    <name type="scientific">Psilocybe cf. subviscida</name>
    <dbReference type="NCBI Taxonomy" id="2480587"/>
    <lineage>
        <taxon>Eukaryota</taxon>
        <taxon>Fungi</taxon>
        <taxon>Dikarya</taxon>
        <taxon>Basidiomycota</taxon>
        <taxon>Agaricomycotina</taxon>
        <taxon>Agaricomycetes</taxon>
        <taxon>Agaricomycetidae</taxon>
        <taxon>Agaricales</taxon>
        <taxon>Agaricineae</taxon>
        <taxon>Strophariaceae</taxon>
        <taxon>Psilocybe</taxon>
    </lineage>
</organism>
<dbReference type="Proteomes" id="UP000567179">
    <property type="component" value="Unassembled WGS sequence"/>
</dbReference>
<keyword evidence="3" id="KW-1185">Reference proteome</keyword>
<name>A0A8H5B5P2_9AGAR</name>